<keyword evidence="1" id="KW-0812">Transmembrane</keyword>
<dbReference type="AlphaFoldDB" id="A0A934V2B7"/>
<feature type="transmembrane region" description="Helical" evidence="1">
    <location>
        <begin position="90"/>
        <end position="112"/>
    </location>
</feature>
<proteinExistence type="predicted"/>
<reference evidence="2" key="1">
    <citation type="submission" date="2017-08" db="EMBL/GenBank/DDBJ databases">
        <authorList>
            <person name="Imhoff J.F."/>
            <person name="Rahn T."/>
            <person name="Kuenzel S."/>
            <person name="Neulinger S.C."/>
        </authorList>
    </citation>
    <scope>NUCLEOTIDE SEQUENCE</scope>
    <source>
        <strain evidence="2">DSM 9154</strain>
    </source>
</reference>
<keyword evidence="1" id="KW-0472">Membrane</keyword>
<protein>
    <submittedName>
        <fullName evidence="2">Uncharacterized protein</fullName>
    </submittedName>
</protein>
<dbReference type="EMBL" id="NRRE01000029">
    <property type="protein sequence ID" value="MBK1698699.1"/>
    <property type="molecule type" value="Genomic_DNA"/>
</dbReference>
<organism evidence="2 3">
    <name type="scientific">Rhodovibrio salinarum</name>
    <dbReference type="NCBI Taxonomy" id="1087"/>
    <lineage>
        <taxon>Bacteria</taxon>
        <taxon>Pseudomonadati</taxon>
        <taxon>Pseudomonadota</taxon>
        <taxon>Alphaproteobacteria</taxon>
        <taxon>Rhodospirillales</taxon>
        <taxon>Rhodovibrionaceae</taxon>
        <taxon>Rhodovibrio</taxon>
    </lineage>
</organism>
<keyword evidence="1" id="KW-1133">Transmembrane helix</keyword>
<sequence>MEASWQLQILVLVAVIAAAAVTGLKFYEDRKIRDLAFWLRRTYPQSYEKLPWVVRNANRAAAVEAFRQNPDIEDAELERRYVEARRSRRWQVIGVATAITAVAIAVAGHEFLGWTLVRGPRP</sequence>
<reference evidence="2" key="2">
    <citation type="journal article" date="2020" name="Microorganisms">
        <title>Osmotic Adaptation and Compatible Solute Biosynthesis of Phototrophic Bacteria as Revealed from Genome Analyses.</title>
        <authorList>
            <person name="Imhoff J.F."/>
            <person name="Rahn T."/>
            <person name="Kunzel S."/>
            <person name="Keller A."/>
            <person name="Neulinger S.C."/>
        </authorList>
    </citation>
    <scope>NUCLEOTIDE SEQUENCE</scope>
    <source>
        <strain evidence="2">DSM 9154</strain>
    </source>
</reference>
<name>A0A934V2B7_9PROT</name>
<evidence type="ECO:0000256" key="1">
    <source>
        <dbReference type="SAM" id="Phobius"/>
    </source>
</evidence>
<evidence type="ECO:0000313" key="2">
    <source>
        <dbReference type="EMBL" id="MBK1698699.1"/>
    </source>
</evidence>
<feature type="transmembrane region" description="Helical" evidence="1">
    <location>
        <begin position="6"/>
        <end position="27"/>
    </location>
</feature>
<gene>
    <name evidence="2" type="ORF">CKO21_15740</name>
</gene>
<dbReference type="Proteomes" id="UP000778970">
    <property type="component" value="Unassembled WGS sequence"/>
</dbReference>
<keyword evidence="3" id="KW-1185">Reference proteome</keyword>
<accession>A0A934V2B7</accession>
<evidence type="ECO:0000313" key="3">
    <source>
        <dbReference type="Proteomes" id="UP000778970"/>
    </source>
</evidence>
<comment type="caution">
    <text evidence="2">The sequence shown here is derived from an EMBL/GenBank/DDBJ whole genome shotgun (WGS) entry which is preliminary data.</text>
</comment>